<reference evidence="3" key="1">
    <citation type="submission" date="2016-11" db="UniProtKB">
        <authorList>
            <consortium name="WormBaseParasite"/>
        </authorList>
    </citation>
    <scope>IDENTIFICATION</scope>
</reference>
<evidence type="ECO:0000313" key="3">
    <source>
        <dbReference type="WBParaSite" id="Hba_17717"/>
    </source>
</evidence>
<keyword evidence="2" id="KW-1185">Reference proteome</keyword>
<dbReference type="AlphaFoldDB" id="A0A1I7XIY7"/>
<dbReference type="Proteomes" id="UP000095283">
    <property type="component" value="Unplaced"/>
</dbReference>
<sequence length="400" mass="45957">MRIWEIARDNCRSSELDPGETWSSWTERSVYFAYHGCDLPVSTSRKRRIADIVPAKPSQSANSLSISRTNFNTDVSMCSNNTFAPRMAYSKMFSNANSQIISPVKHTSHRFCSDHPLNNKSAHYASHVSMPIDQTKMPVLIRMPALPHSVNQQVRNMSGKQRLTSDYKSRACSTFSQTNTIAEALSLVSDYPEEQRLVVEDAVVKQPLFNSLPVTYKNRITFQHKKTQRQLEATEARLRLFGDCSYVELPDGYTTIETQKGPRIVSFSIFLVYIYIHALLFQVEKTWGEELTPAVKITNRRFQAVKRFDVIVHCSIFIFWLLIRSFSSWPCEVADQVQPLSITMSRPLLPVRIAVLGSAWWADVFWFLVLPFTIVRVRWLPVLIRMDDTMIISVSHTTFE</sequence>
<evidence type="ECO:0000256" key="1">
    <source>
        <dbReference type="SAM" id="Phobius"/>
    </source>
</evidence>
<keyword evidence="1" id="KW-0812">Transmembrane</keyword>
<keyword evidence="1" id="KW-0472">Membrane</keyword>
<accession>A0A1I7XIY7</accession>
<organism evidence="2 3">
    <name type="scientific">Heterorhabditis bacteriophora</name>
    <name type="common">Entomopathogenic nematode worm</name>
    <dbReference type="NCBI Taxonomy" id="37862"/>
    <lineage>
        <taxon>Eukaryota</taxon>
        <taxon>Metazoa</taxon>
        <taxon>Ecdysozoa</taxon>
        <taxon>Nematoda</taxon>
        <taxon>Chromadorea</taxon>
        <taxon>Rhabditida</taxon>
        <taxon>Rhabditina</taxon>
        <taxon>Rhabditomorpha</taxon>
        <taxon>Strongyloidea</taxon>
        <taxon>Heterorhabditidae</taxon>
        <taxon>Heterorhabditis</taxon>
    </lineage>
</organism>
<dbReference type="WBParaSite" id="Hba_17717">
    <property type="protein sequence ID" value="Hba_17717"/>
    <property type="gene ID" value="Hba_17717"/>
</dbReference>
<feature type="transmembrane region" description="Helical" evidence="1">
    <location>
        <begin position="353"/>
        <end position="375"/>
    </location>
</feature>
<keyword evidence="1" id="KW-1133">Transmembrane helix</keyword>
<proteinExistence type="predicted"/>
<feature type="transmembrane region" description="Helical" evidence="1">
    <location>
        <begin position="264"/>
        <end position="283"/>
    </location>
</feature>
<name>A0A1I7XIY7_HETBA</name>
<protein>
    <submittedName>
        <fullName evidence="3">Frizzled domain-containing protein</fullName>
    </submittedName>
</protein>
<evidence type="ECO:0000313" key="2">
    <source>
        <dbReference type="Proteomes" id="UP000095283"/>
    </source>
</evidence>